<gene>
    <name evidence="4" type="ORF">SAMN02745823_00456</name>
</gene>
<dbReference type="PANTHER" id="PTHR36577">
    <property type="entry name" value="DUF521 DOMAIN PROTEIN (AFU_ORTHOLOGUE AFUA_6G00490)"/>
    <property type="match status" value="1"/>
</dbReference>
<dbReference type="OrthoDB" id="1550274at2"/>
<protein>
    <submittedName>
        <fullName evidence="4">Predicted aconitase subunit 1</fullName>
    </submittedName>
</protein>
<dbReference type="EMBL" id="FQXV01000001">
    <property type="protein sequence ID" value="SHH60809.1"/>
    <property type="molecule type" value="Genomic_DNA"/>
</dbReference>
<dbReference type="AlphaFoldDB" id="A0A1M5UCY2"/>
<dbReference type="STRING" id="1123282.SAMN02745823_00456"/>
<keyword evidence="1" id="KW-0408">Iron</keyword>
<keyword evidence="2" id="KW-0456">Lyase</keyword>
<dbReference type="PANTHER" id="PTHR36577:SF3">
    <property type="entry name" value="DUF521 DOMAIN PROTEIN (AFU_ORTHOLOGUE AFUA_6G00490)"/>
    <property type="match status" value="1"/>
</dbReference>
<evidence type="ECO:0000259" key="3">
    <source>
        <dbReference type="Pfam" id="PF04412"/>
    </source>
</evidence>
<dbReference type="Pfam" id="PF04412">
    <property type="entry name" value="AcnX"/>
    <property type="match status" value="1"/>
</dbReference>
<reference evidence="4 5" key="1">
    <citation type="submission" date="2016-11" db="EMBL/GenBank/DDBJ databases">
        <authorList>
            <person name="Jaros S."/>
            <person name="Januszkiewicz K."/>
            <person name="Wedrychowicz H."/>
        </authorList>
    </citation>
    <scope>NUCLEOTIDE SEQUENCE [LARGE SCALE GENOMIC DNA]</scope>
    <source>
        <strain evidence="4 5">DSM 10068</strain>
    </source>
</reference>
<organism evidence="4 5">
    <name type="scientific">Sporobacter termitidis DSM 10068</name>
    <dbReference type="NCBI Taxonomy" id="1123282"/>
    <lineage>
        <taxon>Bacteria</taxon>
        <taxon>Bacillati</taxon>
        <taxon>Bacillota</taxon>
        <taxon>Clostridia</taxon>
        <taxon>Eubacteriales</taxon>
        <taxon>Oscillospiraceae</taxon>
        <taxon>Sporobacter</taxon>
    </lineage>
</organism>
<name>A0A1M5UCY2_9FIRM</name>
<evidence type="ECO:0000313" key="4">
    <source>
        <dbReference type="EMBL" id="SHH60809.1"/>
    </source>
</evidence>
<evidence type="ECO:0000313" key="5">
    <source>
        <dbReference type="Proteomes" id="UP000183995"/>
    </source>
</evidence>
<evidence type="ECO:0000256" key="1">
    <source>
        <dbReference type="ARBA" id="ARBA00023004"/>
    </source>
</evidence>
<sequence length="433" mass="48005">MIAMVFLKDEEKRILQGEEGHVAQLCMEFIVETANVAGAEKLVDLDGTGDFHTPRTAMVPFYEFPFEELKALAESGATFKIPTFANKSPFGELTPVQGWEHCHMCTYGTNCHDDPEFHKKAMHDDYYALYRKMGMMTTHSCASYLTATYLPTMGQHCSWNESSAVPYCNAVLGARTNIDGSFATCFLGKAAYYDMHVTENRHATILVKTERRIQSDLEWDVFGFAVGEECGVAIPCLTGTAKPNTTQFMKLNSGMNTGGNVRMYHIPGSTPEAHTVEMAFGGKKPRRETMIGEAELKRAYETLNYHTADTVDLVYLGCPHLNIVDLMLLARKLEGKKCKVPLWIMSTPWLYSVAKDLGYVKTFKDAGAYLMTGTCLAAMGGVPEGVKNLAVDSAKQSYYITGCYPNDPLGVCYGSQDDCIDAAVTGRWHGEWK</sequence>
<feature type="domain" description="Phosphomevalonate dehydratase large subunit-like" evidence="3">
    <location>
        <begin position="6"/>
        <end position="420"/>
    </location>
</feature>
<evidence type="ECO:0000256" key="2">
    <source>
        <dbReference type="ARBA" id="ARBA00023239"/>
    </source>
</evidence>
<keyword evidence="5" id="KW-1185">Reference proteome</keyword>
<dbReference type="InterPro" id="IPR007506">
    <property type="entry name" value="PMDh-L-like_dom"/>
</dbReference>
<dbReference type="GO" id="GO:0016829">
    <property type="term" value="F:lyase activity"/>
    <property type="evidence" value="ECO:0007669"/>
    <property type="project" value="UniProtKB-KW"/>
</dbReference>
<accession>A0A1M5UCY2</accession>
<dbReference type="Proteomes" id="UP000183995">
    <property type="component" value="Unassembled WGS sequence"/>
</dbReference>
<proteinExistence type="predicted"/>